<dbReference type="RefSeq" id="WP_249247671.1">
    <property type="nucleotide sequence ID" value="NZ_JAKIKT010000001.1"/>
</dbReference>
<dbReference type="PANTHER" id="PTHR21499:SF3">
    <property type="entry name" value="ASPARTOKINASE"/>
    <property type="match status" value="1"/>
</dbReference>
<dbReference type="CDD" id="cd04261">
    <property type="entry name" value="AAK_AKii-LysC-BS"/>
    <property type="match status" value="1"/>
</dbReference>
<evidence type="ECO:0000259" key="14">
    <source>
        <dbReference type="Pfam" id="PF00696"/>
    </source>
</evidence>
<evidence type="ECO:0000259" key="15">
    <source>
        <dbReference type="Pfam" id="PF22468"/>
    </source>
</evidence>
<dbReference type="Gene3D" id="3.40.1160.10">
    <property type="entry name" value="Acetylglutamate kinase-like"/>
    <property type="match status" value="1"/>
</dbReference>
<comment type="pathway">
    <text evidence="1 13">Amino-acid biosynthesis; L-lysine biosynthesis via DAP pathway; (S)-tetrahydrodipicolinate from L-aspartate: step 1/4.</text>
</comment>
<evidence type="ECO:0000256" key="10">
    <source>
        <dbReference type="ARBA" id="ARBA00023154"/>
    </source>
</evidence>
<dbReference type="InterPro" id="IPR041740">
    <property type="entry name" value="AKii-LysC-BS"/>
</dbReference>
<evidence type="ECO:0000256" key="13">
    <source>
        <dbReference type="RuleBase" id="RU004249"/>
    </source>
</evidence>
<evidence type="ECO:0000256" key="8">
    <source>
        <dbReference type="ARBA" id="ARBA00022777"/>
    </source>
</evidence>
<dbReference type="PANTHER" id="PTHR21499">
    <property type="entry name" value="ASPARTATE KINASE"/>
    <property type="match status" value="1"/>
</dbReference>
<evidence type="ECO:0000313" key="17">
    <source>
        <dbReference type="Proteomes" id="UP001202831"/>
    </source>
</evidence>
<evidence type="ECO:0000256" key="3">
    <source>
        <dbReference type="ARBA" id="ARBA00005139"/>
    </source>
</evidence>
<dbReference type="EC" id="2.7.2.4" evidence="12"/>
<dbReference type="NCBIfam" id="NF005154">
    <property type="entry name" value="PRK06635.1-2"/>
    <property type="match status" value="1"/>
</dbReference>
<dbReference type="InterPro" id="IPR045865">
    <property type="entry name" value="ACT-like_dom_sf"/>
</dbReference>
<evidence type="ECO:0000256" key="6">
    <source>
        <dbReference type="ARBA" id="ARBA00022679"/>
    </source>
</evidence>
<evidence type="ECO:0000313" key="16">
    <source>
        <dbReference type="EMBL" id="MCL2912865.1"/>
    </source>
</evidence>
<dbReference type="NCBIfam" id="TIGR00657">
    <property type="entry name" value="asp_kinases"/>
    <property type="match status" value="1"/>
</dbReference>
<comment type="pathway">
    <text evidence="2 13">Amino-acid biosynthesis; L-methionine biosynthesis via de novo pathway; L-homoserine from L-aspartate: step 1/3.</text>
</comment>
<dbReference type="GO" id="GO:0004072">
    <property type="term" value="F:aspartate kinase activity"/>
    <property type="evidence" value="ECO:0007669"/>
    <property type="project" value="UniProtKB-EC"/>
</dbReference>
<comment type="similarity">
    <text evidence="4 12">Belongs to the aspartokinase family.</text>
</comment>
<comment type="pathway">
    <text evidence="3 13">Amino-acid biosynthesis; L-threonine biosynthesis; L-threonine from L-aspartate: step 1/5.</text>
</comment>
<evidence type="ECO:0000256" key="4">
    <source>
        <dbReference type="ARBA" id="ARBA00010122"/>
    </source>
</evidence>
<dbReference type="Proteomes" id="UP001202831">
    <property type="component" value="Unassembled WGS sequence"/>
</dbReference>
<dbReference type="Gene3D" id="3.30.2130.10">
    <property type="entry name" value="VC0802-like"/>
    <property type="match status" value="1"/>
</dbReference>
<keyword evidence="10" id="KW-0457">Lysine biosynthesis</keyword>
<keyword evidence="6 12" id="KW-0808">Transferase</keyword>
<organism evidence="16 17">
    <name type="scientific">Shewanella corallii</name>
    <dbReference type="NCBI Taxonomy" id="560080"/>
    <lineage>
        <taxon>Bacteria</taxon>
        <taxon>Pseudomonadati</taxon>
        <taxon>Pseudomonadota</taxon>
        <taxon>Gammaproteobacteria</taxon>
        <taxon>Alteromonadales</taxon>
        <taxon>Shewanellaceae</taxon>
        <taxon>Shewanella</taxon>
    </lineage>
</organism>
<dbReference type="EMBL" id="JAKIKT010000001">
    <property type="protein sequence ID" value="MCL2912865.1"/>
    <property type="molecule type" value="Genomic_DNA"/>
</dbReference>
<dbReference type="InterPro" id="IPR054352">
    <property type="entry name" value="ACT_Aspartokinase"/>
</dbReference>
<evidence type="ECO:0000256" key="12">
    <source>
        <dbReference type="RuleBase" id="RU003448"/>
    </source>
</evidence>
<protein>
    <recommendedName>
        <fullName evidence="12">Aspartokinase</fullName>
        <ecNumber evidence="12">2.7.2.4</ecNumber>
    </recommendedName>
</protein>
<dbReference type="InterPro" id="IPR001341">
    <property type="entry name" value="Asp_kinase"/>
</dbReference>
<dbReference type="PIRSF" id="PIRSF000726">
    <property type="entry name" value="Asp_kin"/>
    <property type="match status" value="1"/>
</dbReference>
<gene>
    <name evidence="16" type="ORF">L2725_03530</name>
</gene>
<dbReference type="SUPFAM" id="SSF53633">
    <property type="entry name" value="Carbamate kinase-like"/>
    <property type="match status" value="1"/>
</dbReference>
<accession>A0ABT0N446</accession>
<keyword evidence="9" id="KW-0067">ATP-binding</keyword>
<keyword evidence="7" id="KW-0547">Nucleotide-binding</keyword>
<keyword evidence="8 12" id="KW-0418">Kinase</keyword>
<evidence type="ECO:0000256" key="2">
    <source>
        <dbReference type="ARBA" id="ARBA00004986"/>
    </source>
</evidence>
<dbReference type="InterPro" id="IPR005260">
    <property type="entry name" value="Asp_kin_monofn"/>
</dbReference>
<dbReference type="InterPro" id="IPR036393">
    <property type="entry name" value="AceGlu_kinase-like_sf"/>
</dbReference>
<dbReference type="InterPro" id="IPR018042">
    <property type="entry name" value="Aspartate_kinase_CS"/>
</dbReference>
<dbReference type="SUPFAM" id="SSF55021">
    <property type="entry name" value="ACT-like"/>
    <property type="match status" value="1"/>
</dbReference>
<dbReference type="InterPro" id="IPR001048">
    <property type="entry name" value="Asp/Glu/Uridylate_kinase"/>
</dbReference>
<evidence type="ECO:0000256" key="5">
    <source>
        <dbReference type="ARBA" id="ARBA00022605"/>
    </source>
</evidence>
<dbReference type="Pfam" id="PF22468">
    <property type="entry name" value="ACT_9"/>
    <property type="match status" value="1"/>
</dbReference>
<keyword evidence="17" id="KW-1185">Reference proteome</keyword>
<feature type="domain" description="Aspartokinase ACT" evidence="15">
    <location>
        <begin position="353"/>
        <end position="411"/>
    </location>
</feature>
<evidence type="ECO:0000256" key="1">
    <source>
        <dbReference type="ARBA" id="ARBA00004766"/>
    </source>
</evidence>
<evidence type="ECO:0000256" key="11">
    <source>
        <dbReference type="ARBA" id="ARBA00047872"/>
    </source>
</evidence>
<dbReference type="PROSITE" id="PS00324">
    <property type="entry name" value="ASPARTOKINASE"/>
    <property type="match status" value="1"/>
</dbReference>
<dbReference type="NCBIfam" id="NF005155">
    <property type="entry name" value="PRK06635.1-4"/>
    <property type="match status" value="1"/>
</dbReference>
<keyword evidence="5 13" id="KW-0028">Amino-acid biosynthesis</keyword>
<feature type="domain" description="Aspartate/glutamate/uridylate kinase" evidence="14">
    <location>
        <begin position="16"/>
        <end position="243"/>
    </location>
</feature>
<evidence type="ECO:0000256" key="7">
    <source>
        <dbReference type="ARBA" id="ARBA00022741"/>
    </source>
</evidence>
<reference evidence="16 17" key="1">
    <citation type="submission" date="2022-01" db="EMBL/GenBank/DDBJ databases">
        <title>Whole genome-based taxonomy of the Shewanellaceae.</title>
        <authorList>
            <person name="Martin-Rodriguez A.J."/>
        </authorList>
    </citation>
    <scope>NUCLEOTIDE SEQUENCE [LARGE SCALE GENOMIC DNA]</scope>
    <source>
        <strain evidence="16 17">DSM 21332</strain>
    </source>
</reference>
<dbReference type="Pfam" id="PF00696">
    <property type="entry name" value="AA_kinase"/>
    <property type="match status" value="1"/>
</dbReference>
<sequence>MPEEQKLSQSLCKSKLYVKKFGGTSVGSIERIEALAERIAKAYQAGERQVIVCSAMAGETNRLIALGGQVTAYGDPREMDMLISTGEQISIALMAMALQKRGIPARSLTGDQVQIHTNSQFGRAAIEQVDTDYLEQLLEQGIIPVVAGFQGRNPNGDVTTLGRGGSDTTAVALAAALSADECQIFTDVTGVFTTDPNLEPAAKRLDSISFSSMFEMARLGAKVLHPDSVAYAERYRVPLRVLSSFENGEGTLICFDGQYHQAGKVVGIAVSADLAMVSFDELDESSDRLAVLFKRLAEMGIETDLLSKTRSSASTVSFTIAQSWLERVLAELDSVSQTLNIGPVYFEQDLVRVSLVGNNNLAKTEVAAKVFDVLGKHGIHVKLVSSSAIKLALVIPQNHLRSAVCALHHAFELNEL</sequence>
<name>A0ABT0N446_9GAMM</name>
<comment type="caution">
    <text evidence="16">The sequence shown here is derived from an EMBL/GenBank/DDBJ whole genome shotgun (WGS) entry which is preliminary data.</text>
</comment>
<comment type="catalytic activity">
    <reaction evidence="11 12">
        <text>L-aspartate + ATP = 4-phospho-L-aspartate + ADP</text>
        <dbReference type="Rhea" id="RHEA:23776"/>
        <dbReference type="ChEBI" id="CHEBI:29991"/>
        <dbReference type="ChEBI" id="CHEBI:30616"/>
        <dbReference type="ChEBI" id="CHEBI:57535"/>
        <dbReference type="ChEBI" id="CHEBI:456216"/>
        <dbReference type="EC" id="2.7.2.4"/>
    </reaction>
</comment>
<proteinExistence type="inferred from homology"/>
<evidence type="ECO:0000256" key="9">
    <source>
        <dbReference type="ARBA" id="ARBA00022840"/>
    </source>
</evidence>